<organism evidence="2 3">
    <name type="scientific">Candidatus Falkowbacteria bacterium CG11_big_fil_rev_8_21_14_0_20_39_10</name>
    <dbReference type="NCBI Taxonomy" id="1974570"/>
    <lineage>
        <taxon>Bacteria</taxon>
        <taxon>Candidatus Falkowiibacteriota</taxon>
    </lineage>
</organism>
<keyword evidence="1" id="KW-1133">Transmembrane helix</keyword>
<dbReference type="Proteomes" id="UP000230869">
    <property type="component" value="Unassembled WGS sequence"/>
</dbReference>
<feature type="transmembrane region" description="Helical" evidence="1">
    <location>
        <begin position="52"/>
        <end position="71"/>
    </location>
</feature>
<reference evidence="2 3" key="1">
    <citation type="submission" date="2017-09" db="EMBL/GenBank/DDBJ databases">
        <title>Depth-based differentiation of microbial function through sediment-hosted aquifers and enrichment of novel symbionts in the deep terrestrial subsurface.</title>
        <authorList>
            <person name="Probst A.J."/>
            <person name="Ladd B."/>
            <person name="Jarett J.K."/>
            <person name="Geller-Mcgrath D.E."/>
            <person name="Sieber C.M."/>
            <person name="Emerson J.B."/>
            <person name="Anantharaman K."/>
            <person name="Thomas B.C."/>
            <person name="Malmstrom R."/>
            <person name="Stieglmeier M."/>
            <person name="Klingl A."/>
            <person name="Woyke T."/>
            <person name="Ryan C.M."/>
            <person name="Banfield J.F."/>
        </authorList>
    </citation>
    <scope>NUCLEOTIDE SEQUENCE [LARGE SCALE GENOMIC DNA]</scope>
    <source>
        <strain evidence="2">CG11_big_fil_rev_8_21_14_0_20_39_10</strain>
    </source>
</reference>
<comment type="caution">
    <text evidence="2">The sequence shown here is derived from an EMBL/GenBank/DDBJ whole genome shotgun (WGS) entry which is preliminary data.</text>
</comment>
<keyword evidence="1" id="KW-0812">Transmembrane</keyword>
<dbReference type="AlphaFoldDB" id="A0A2M6KA47"/>
<protein>
    <recommendedName>
        <fullName evidence="4">RDD domain-containing protein</fullName>
    </recommendedName>
</protein>
<dbReference type="EMBL" id="PCWW01000012">
    <property type="protein sequence ID" value="PIR13884.1"/>
    <property type="molecule type" value="Genomic_DNA"/>
</dbReference>
<evidence type="ECO:0000256" key="1">
    <source>
        <dbReference type="SAM" id="Phobius"/>
    </source>
</evidence>
<gene>
    <name evidence="2" type="ORF">COV49_00695</name>
</gene>
<accession>A0A2M6KA47</accession>
<evidence type="ECO:0000313" key="2">
    <source>
        <dbReference type="EMBL" id="PIR13884.1"/>
    </source>
</evidence>
<proteinExistence type="predicted"/>
<evidence type="ECO:0000313" key="3">
    <source>
        <dbReference type="Proteomes" id="UP000230869"/>
    </source>
</evidence>
<feature type="transmembrane region" description="Helical" evidence="1">
    <location>
        <begin position="12"/>
        <end position="32"/>
    </location>
</feature>
<evidence type="ECO:0008006" key="4">
    <source>
        <dbReference type="Google" id="ProtNLM"/>
    </source>
</evidence>
<name>A0A2M6KA47_9BACT</name>
<keyword evidence="1" id="KW-0472">Membrane</keyword>
<sequence>MKKRSRREMGELKKFIWFVVRIIIGVIFDFWFFCQAGVNYLKDIPRNRSKRIGASFMLWFVILFFWFLDNFPELEKKFRPQIRVIYPDERRRA</sequence>